<dbReference type="EMBL" id="RJVJ01000002">
    <property type="protein sequence ID" value="ROR37967.1"/>
    <property type="molecule type" value="Genomic_DNA"/>
</dbReference>
<evidence type="ECO:0000313" key="4">
    <source>
        <dbReference type="Proteomes" id="UP000267408"/>
    </source>
</evidence>
<reference evidence="3 4" key="1">
    <citation type="submission" date="2018-11" db="EMBL/GenBank/DDBJ databases">
        <title>Sequencing the genomes of 1000 actinobacteria strains.</title>
        <authorList>
            <person name="Klenk H.-P."/>
        </authorList>
    </citation>
    <scope>NUCLEOTIDE SEQUENCE [LARGE SCALE GENOMIC DNA]</scope>
    <source>
        <strain evidence="3 4">DSM 44780</strain>
    </source>
</reference>
<gene>
    <name evidence="3" type="ORF">EDD39_6129</name>
</gene>
<dbReference type="Proteomes" id="UP000267408">
    <property type="component" value="Unassembled WGS sequence"/>
</dbReference>
<keyword evidence="2" id="KW-0812">Transmembrane</keyword>
<evidence type="ECO:0000313" key="3">
    <source>
        <dbReference type="EMBL" id="ROR37967.1"/>
    </source>
</evidence>
<proteinExistence type="predicted"/>
<accession>A0A8G1X8N3</accession>
<feature type="transmembrane region" description="Helical" evidence="2">
    <location>
        <begin position="42"/>
        <end position="75"/>
    </location>
</feature>
<protein>
    <submittedName>
        <fullName evidence="3">Uncharacterized protein</fullName>
    </submittedName>
</protein>
<feature type="region of interest" description="Disordered" evidence="1">
    <location>
        <begin position="115"/>
        <end position="156"/>
    </location>
</feature>
<dbReference type="AlphaFoldDB" id="A0A8G1X8N3"/>
<feature type="compositionally biased region" description="Basic residues" evidence="1">
    <location>
        <begin position="120"/>
        <end position="132"/>
    </location>
</feature>
<evidence type="ECO:0000256" key="1">
    <source>
        <dbReference type="SAM" id="MobiDB-lite"/>
    </source>
</evidence>
<comment type="caution">
    <text evidence="3">The sequence shown here is derived from an EMBL/GenBank/DDBJ whole genome shotgun (WGS) entry which is preliminary data.</text>
</comment>
<name>A0A8G1X8N3_9ACTN</name>
<keyword evidence="2" id="KW-1133">Transmembrane helix</keyword>
<evidence type="ECO:0000256" key="2">
    <source>
        <dbReference type="SAM" id="Phobius"/>
    </source>
</evidence>
<keyword evidence="2" id="KW-0472">Membrane</keyword>
<organism evidence="3 4">
    <name type="scientific">Kitasatospora cineracea</name>
    <dbReference type="NCBI Taxonomy" id="88074"/>
    <lineage>
        <taxon>Bacteria</taxon>
        <taxon>Bacillati</taxon>
        <taxon>Actinomycetota</taxon>
        <taxon>Actinomycetes</taxon>
        <taxon>Kitasatosporales</taxon>
        <taxon>Streptomycetaceae</taxon>
        <taxon>Kitasatospora</taxon>
    </lineage>
</organism>
<sequence length="156" mass="15203">MAAGAALLVAGVVAGVVFTALRPTVGGTPALADRVALPGLPGLPVAVAVAVAVASLPAGLPAPALCSGLVAGLVAALSRSGARCSPVFLPCSRGRPPGRLGAFLDHCCDAGPMRVSGSSHRFRHREPRHRPAAHPDPAAGGSSPVAAPAGSPARNP</sequence>
<feature type="compositionally biased region" description="Low complexity" evidence="1">
    <location>
        <begin position="135"/>
        <end position="156"/>
    </location>
</feature>